<dbReference type="EMBL" id="PPTX01000002">
    <property type="protein sequence ID" value="RDB81552.1"/>
    <property type="molecule type" value="Genomic_DNA"/>
</dbReference>
<dbReference type="AlphaFoldDB" id="A0A369NHP8"/>
<protein>
    <recommendedName>
        <fullName evidence="3">DUF308 domain-containing protein</fullName>
    </recommendedName>
</protein>
<gene>
    <name evidence="1" type="ORF">C1872_02435</name>
</gene>
<comment type="caution">
    <text evidence="1">The sequence shown here is derived from an EMBL/GenBank/DDBJ whole genome shotgun (WGS) entry which is preliminary data.</text>
</comment>
<sequence length="183" mass="19683">MLLDVIEELAGKHHRLRTVLLTSLMVVVGIVCLIMPSVVAGYLSIIIGALMTLVGGAGVAFRLAGRFEEKTRGAGTSFVMATLGVVCIFYGDVSTNIIGVSWGLLGLYKVAGEYDEVVAKARRRKLDAVQLLLATAELGLSLLLIVNPLGSMEHHVVVLGIELILYPFKLHRDNGRLSIDVES</sequence>
<evidence type="ECO:0000313" key="1">
    <source>
        <dbReference type="EMBL" id="RDB81552.1"/>
    </source>
</evidence>
<organism evidence="1 2">
    <name type="scientific">Eggerthella lenta</name>
    <name type="common">Eubacterium lentum</name>
    <dbReference type="NCBI Taxonomy" id="84112"/>
    <lineage>
        <taxon>Bacteria</taxon>
        <taxon>Bacillati</taxon>
        <taxon>Actinomycetota</taxon>
        <taxon>Coriobacteriia</taxon>
        <taxon>Eggerthellales</taxon>
        <taxon>Eggerthellaceae</taxon>
        <taxon>Eggerthella</taxon>
    </lineage>
</organism>
<evidence type="ECO:0000313" key="2">
    <source>
        <dbReference type="Proteomes" id="UP000253752"/>
    </source>
</evidence>
<dbReference type="Proteomes" id="UP000253752">
    <property type="component" value="Unassembled WGS sequence"/>
</dbReference>
<reference evidence="1 2" key="1">
    <citation type="journal article" date="2018" name="Elife">
        <title>Discovery and characterization of a prevalent human gut bacterial enzyme sufficient for the inactivation of a family of plant toxins.</title>
        <authorList>
            <person name="Koppel N."/>
            <person name="Bisanz J.E."/>
            <person name="Pandelia M.E."/>
            <person name="Turnbaugh P.J."/>
            <person name="Balskus E.P."/>
        </authorList>
    </citation>
    <scope>NUCLEOTIDE SEQUENCE [LARGE SCALE GENOMIC DNA]</scope>
    <source>
        <strain evidence="1 2">MR1 #12</strain>
    </source>
</reference>
<accession>A0A369NHP8</accession>
<dbReference type="RefSeq" id="WP_035576983.1">
    <property type="nucleotide sequence ID" value="NZ_JADNMJ010000005.1"/>
</dbReference>
<evidence type="ECO:0008006" key="3">
    <source>
        <dbReference type="Google" id="ProtNLM"/>
    </source>
</evidence>
<proteinExistence type="predicted"/>
<name>A0A369NHP8_EGGLN</name>